<accession>A0A1A9Z7R3</accession>
<protein>
    <submittedName>
        <fullName evidence="1">Uncharacterized protein</fullName>
    </submittedName>
</protein>
<dbReference type="AlphaFoldDB" id="A0A1A9Z7R3"/>
<dbReference type="VEuPathDB" id="VectorBase:GPAI006369"/>
<name>A0A1A9Z7R3_GLOPL</name>
<evidence type="ECO:0000313" key="2">
    <source>
        <dbReference type="Proteomes" id="UP000092445"/>
    </source>
</evidence>
<proteinExistence type="predicted"/>
<organism evidence="1 2">
    <name type="scientific">Glossina pallidipes</name>
    <name type="common">Tsetse fly</name>
    <dbReference type="NCBI Taxonomy" id="7398"/>
    <lineage>
        <taxon>Eukaryota</taxon>
        <taxon>Metazoa</taxon>
        <taxon>Ecdysozoa</taxon>
        <taxon>Arthropoda</taxon>
        <taxon>Hexapoda</taxon>
        <taxon>Insecta</taxon>
        <taxon>Pterygota</taxon>
        <taxon>Neoptera</taxon>
        <taxon>Endopterygota</taxon>
        <taxon>Diptera</taxon>
        <taxon>Brachycera</taxon>
        <taxon>Muscomorpha</taxon>
        <taxon>Hippoboscoidea</taxon>
        <taxon>Glossinidae</taxon>
        <taxon>Glossina</taxon>
    </lineage>
</organism>
<dbReference type="Proteomes" id="UP000092445">
    <property type="component" value="Unassembled WGS sequence"/>
</dbReference>
<reference evidence="1" key="2">
    <citation type="submission" date="2020-05" db="UniProtKB">
        <authorList>
            <consortium name="EnsemblMetazoa"/>
        </authorList>
    </citation>
    <scope>IDENTIFICATION</scope>
    <source>
        <strain evidence="1">IAEA</strain>
    </source>
</reference>
<sequence>MSYGLNIDRINKHAKYFMRFLDVLSTNLASHDCTSACEMWQHSNLIENPGVPFNSPHLDDWLYGIATNDCNENRIKTSKSNMLATESLTRLTSVAADSRSWNPNAKIVFEVVPAGIAKLQIIDVAAGENLQKQ</sequence>
<keyword evidence="2" id="KW-1185">Reference proteome</keyword>
<dbReference type="EnsemblMetazoa" id="GPAI006369-RA">
    <property type="protein sequence ID" value="GPAI006369-PA"/>
    <property type="gene ID" value="GPAI006369"/>
</dbReference>
<evidence type="ECO:0000313" key="1">
    <source>
        <dbReference type="EnsemblMetazoa" id="GPAI006369-PA"/>
    </source>
</evidence>
<reference evidence="2" key="1">
    <citation type="submission" date="2014-03" db="EMBL/GenBank/DDBJ databases">
        <authorList>
            <person name="Aksoy S."/>
            <person name="Warren W."/>
            <person name="Wilson R.K."/>
        </authorList>
    </citation>
    <scope>NUCLEOTIDE SEQUENCE [LARGE SCALE GENOMIC DNA]</scope>
    <source>
        <strain evidence="2">IAEA</strain>
    </source>
</reference>